<keyword evidence="5" id="KW-0436">Ligase</keyword>
<organism evidence="5 6">
    <name type="scientific">Berkelbacteria bacterium GW2011_GWA1_39_10</name>
    <dbReference type="NCBI Taxonomy" id="1618332"/>
    <lineage>
        <taxon>Bacteria</taxon>
        <taxon>Candidatus Berkelbacteria</taxon>
    </lineage>
</organism>
<evidence type="ECO:0000259" key="4">
    <source>
        <dbReference type="PROSITE" id="PS50862"/>
    </source>
</evidence>
<dbReference type="GO" id="GO:0006427">
    <property type="term" value="P:histidyl-tRNA aminoacylation"/>
    <property type="evidence" value="ECO:0007669"/>
    <property type="project" value="UniProtKB-UniRule"/>
</dbReference>
<dbReference type="NCBIfam" id="TIGR00442">
    <property type="entry name" value="hisS"/>
    <property type="match status" value="1"/>
</dbReference>
<dbReference type="Proteomes" id="UP000033862">
    <property type="component" value="Unassembled WGS sequence"/>
</dbReference>
<dbReference type="GO" id="GO:0005524">
    <property type="term" value="F:ATP binding"/>
    <property type="evidence" value="ECO:0007669"/>
    <property type="project" value="InterPro"/>
</dbReference>
<dbReference type="PATRIC" id="fig|1618332.3.peg.146"/>
<protein>
    <recommendedName>
        <fullName evidence="2">Histidine--tRNA ligase</fullName>
        <ecNumber evidence="2">6.1.1.21</ecNumber>
    </recommendedName>
</protein>
<feature type="domain" description="Aminoacyl-transfer RNA synthetases class-II family profile" evidence="4">
    <location>
        <begin position="1"/>
        <end position="340"/>
    </location>
</feature>
<feature type="binding site" evidence="3">
    <location>
        <position position="274"/>
    </location>
    <ligand>
        <name>L-histidine</name>
        <dbReference type="ChEBI" id="CHEBI:57595"/>
    </ligand>
</feature>
<feature type="binding site" evidence="3">
    <location>
        <begin position="278"/>
        <end position="279"/>
    </location>
    <ligand>
        <name>L-histidine</name>
        <dbReference type="ChEBI" id="CHEBI:57595"/>
    </ligand>
</feature>
<dbReference type="GO" id="GO:0005737">
    <property type="term" value="C:cytoplasm"/>
    <property type="evidence" value="ECO:0007669"/>
    <property type="project" value="UniProtKB-UniRule"/>
</dbReference>
<dbReference type="InterPro" id="IPR006195">
    <property type="entry name" value="aa-tRNA-synth_II"/>
</dbReference>
<name>A0A0G0PNF3_9BACT</name>
<dbReference type="InterPro" id="IPR015807">
    <property type="entry name" value="His-tRNA-ligase"/>
</dbReference>
<feature type="binding site" evidence="3">
    <location>
        <begin position="97"/>
        <end position="99"/>
    </location>
    <ligand>
        <name>L-histidine</name>
        <dbReference type="ChEBI" id="CHEBI:57595"/>
    </ligand>
</feature>
<comment type="similarity">
    <text evidence="1">Belongs to the class-II aminoacyl-tRNA synthetase family.</text>
</comment>
<dbReference type="PROSITE" id="PS50862">
    <property type="entry name" value="AA_TRNA_LIGASE_II"/>
    <property type="match status" value="1"/>
</dbReference>
<comment type="caution">
    <text evidence="5">The sequence shown here is derived from an EMBL/GenBank/DDBJ whole genome shotgun (WGS) entry which is preliminary data.</text>
</comment>
<feature type="binding site" evidence="3">
    <location>
        <position position="142"/>
    </location>
    <ligand>
        <name>L-histidine</name>
        <dbReference type="ChEBI" id="CHEBI:57595"/>
    </ligand>
</feature>
<dbReference type="AlphaFoldDB" id="A0A0G0PNF3"/>
<evidence type="ECO:0000256" key="2">
    <source>
        <dbReference type="NCBIfam" id="TIGR00442"/>
    </source>
</evidence>
<dbReference type="InterPro" id="IPR045864">
    <property type="entry name" value="aa-tRNA-synth_II/BPL/LPL"/>
</dbReference>
<sequence length="369" mass="41989">MEMSKQPLQSPRGTKDILPEEQKYWFYIFDVVREKMGIFGAQRIETPIFEYADLYFRSIGKGTDIVEKEMFEVSRAAGMIGSEEGNSDVNKMVLRPEYTAGIARAYLQNGMINQPQPVKLWYWGPAFRYERPQAGRYRIHNQYGVEIIGDGEPITDISTIFLAFQILKKLGLSKAIKLDINSIGCGTCRPKMKKKQIEYFQNFLSNLCPDCNRRFVENPLRILDCKEEKCQKIIAGAPQIIDLLCDQCKTHFKKVLEGLDNLQIAYNLNPRLVRGLDYYTRTVFEIYLSNDKGRQKTLLAGGRYDDLIKLYGGPATPAIGWAGGVERIAEALKEKEIQIPDEKLSDICLVQIGEKAKEKALGIAAMLDE</sequence>
<dbReference type="InterPro" id="IPR004516">
    <property type="entry name" value="HisRS/HisZ"/>
</dbReference>
<dbReference type="EMBL" id="LBVS01000003">
    <property type="protein sequence ID" value="KKQ90851.1"/>
    <property type="molecule type" value="Genomic_DNA"/>
</dbReference>
<dbReference type="CDD" id="cd00773">
    <property type="entry name" value="HisRS-like_core"/>
    <property type="match status" value="1"/>
</dbReference>
<evidence type="ECO:0000256" key="1">
    <source>
        <dbReference type="ARBA" id="ARBA00008226"/>
    </source>
</evidence>
<feature type="binding site" evidence="3">
    <location>
        <position position="146"/>
    </location>
    <ligand>
        <name>L-histidine</name>
        <dbReference type="ChEBI" id="CHEBI:57595"/>
    </ligand>
</feature>
<dbReference type="STRING" id="1618332.UT15_C0003G0026"/>
<proteinExistence type="inferred from homology"/>
<dbReference type="PANTHER" id="PTHR43707">
    <property type="entry name" value="HISTIDYL-TRNA SYNTHETASE"/>
    <property type="match status" value="1"/>
</dbReference>
<dbReference type="GO" id="GO:0004821">
    <property type="term" value="F:histidine-tRNA ligase activity"/>
    <property type="evidence" value="ECO:0007669"/>
    <property type="project" value="UniProtKB-UniRule"/>
</dbReference>
<dbReference type="EC" id="6.1.1.21" evidence="2"/>
<dbReference type="PANTHER" id="PTHR43707:SF1">
    <property type="entry name" value="HISTIDINE--TRNA LIGASE, MITOCHONDRIAL-RELATED"/>
    <property type="match status" value="1"/>
</dbReference>
<gene>
    <name evidence="5" type="ORF">UT15_C0003G0026</name>
</gene>
<reference evidence="5 6" key="1">
    <citation type="journal article" date="2015" name="Nature">
        <title>rRNA introns, odd ribosomes, and small enigmatic genomes across a large radiation of phyla.</title>
        <authorList>
            <person name="Brown C.T."/>
            <person name="Hug L.A."/>
            <person name="Thomas B.C."/>
            <person name="Sharon I."/>
            <person name="Castelle C.J."/>
            <person name="Singh A."/>
            <person name="Wilkins M.J."/>
            <person name="Williams K.H."/>
            <person name="Banfield J.F."/>
        </authorList>
    </citation>
    <scope>NUCLEOTIDE SEQUENCE [LARGE SCALE GENOMIC DNA]</scope>
</reference>
<dbReference type="SUPFAM" id="SSF55681">
    <property type="entry name" value="Class II aaRS and biotin synthetases"/>
    <property type="match status" value="1"/>
</dbReference>
<evidence type="ECO:0000313" key="6">
    <source>
        <dbReference type="Proteomes" id="UP000033862"/>
    </source>
</evidence>
<feature type="binding site" evidence="3">
    <location>
        <position position="128"/>
    </location>
    <ligand>
        <name>L-histidine</name>
        <dbReference type="ChEBI" id="CHEBI:57595"/>
    </ligand>
</feature>
<dbReference type="PIRSF" id="PIRSF001549">
    <property type="entry name" value="His-tRNA_synth"/>
    <property type="match status" value="1"/>
</dbReference>
<dbReference type="Pfam" id="PF13393">
    <property type="entry name" value="tRNA-synt_His"/>
    <property type="match status" value="2"/>
</dbReference>
<dbReference type="Gene3D" id="3.30.930.10">
    <property type="entry name" value="Bira Bifunctional Protein, Domain 2"/>
    <property type="match status" value="1"/>
</dbReference>
<evidence type="ECO:0000313" key="5">
    <source>
        <dbReference type="EMBL" id="KKQ90851.1"/>
    </source>
</evidence>
<evidence type="ECO:0000256" key="3">
    <source>
        <dbReference type="PIRSR" id="PIRSR001549-1"/>
    </source>
</evidence>
<accession>A0A0G0PNF3</accession>
<dbReference type="InterPro" id="IPR041715">
    <property type="entry name" value="HisRS-like_core"/>
</dbReference>